<dbReference type="AlphaFoldDB" id="A0A8J3X987"/>
<keyword evidence="2" id="KW-1185">Reference proteome</keyword>
<reference evidence="1 2" key="1">
    <citation type="submission" date="2021-01" db="EMBL/GenBank/DDBJ databases">
        <title>Whole genome shotgun sequence of Planotetraspora mira NBRC 15435.</title>
        <authorList>
            <person name="Komaki H."/>
            <person name="Tamura T."/>
        </authorList>
    </citation>
    <scope>NUCLEOTIDE SEQUENCE [LARGE SCALE GENOMIC DNA]</scope>
    <source>
        <strain evidence="1 2">NBRC 15435</strain>
    </source>
</reference>
<dbReference type="EMBL" id="BOOO01000037">
    <property type="protein sequence ID" value="GII32962.1"/>
    <property type="molecule type" value="Genomic_DNA"/>
</dbReference>
<gene>
    <name evidence="1" type="ORF">Pmi06nite_64040</name>
</gene>
<accession>A0A8J3X987</accession>
<dbReference type="Proteomes" id="UP000650628">
    <property type="component" value="Unassembled WGS sequence"/>
</dbReference>
<comment type="caution">
    <text evidence="1">The sequence shown here is derived from an EMBL/GenBank/DDBJ whole genome shotgun (WGS) entry which is preliminary data.</text>
</comment>
<organism evidence="1 2">
    <name type="scientific">Planotetraspora mira</name>
    <dbReference type="NCBI Taxonomy" id="58121"/>
    <lineage>
        <taxon>Bacteria</taxon>
        <taxon>Bacillati</taxon>
        <taxon>Actinomycetota</taxon>
        <taxon>Actinomycetes</taxon>
        <taxon>Streptosporangiales</taxon>
        <taxon>Streptosporangiaceae</taxon>
        <taxon>Planotetraspora</taxon>
    </lineage>
</organism>
<sequence>MAEQREAGPAVHLAHDALGFRVDAFGAAVVEGQGDGRVDGVAVVVEAVGEGVQVRQIAGPGGGDSRIKTVGVVLVWP</sequence>
<evidence type="ECO:0000313" key="1">
    <source>
        <dbReference type="EMBL" id="GII32962.1"/>
    </source>
</evidence>
<evidence type="ECO:0000313" key="2">
    <source>
        <dbReference type="Proteomes" id="UP000650628"/>
    </source>
</evidence>
<protein>
    <submittedName>
        <fullName evidence="1">Uncharacterized protein</fullName>
    </submittedName>
</protein>
<proteinExistence type="predicted"/>
<name>A0A8J3X987_9ACTN</name>